<comment type="caution">
    <text evidence="1">The sequence shown here is derived from an EMBL/GenBank/DDBJ whole genome shotgun (WGS) entry which is preliminary data.</text>
</comment>
<gene>
    <name evidence="1" type="ORF">MRB53_003865</name>
</gene>
<sequence length="1607" mass="175635">MPVSRYQLRNEYSLADPELYEAADRDDSEAVLEGVAMAGLVGLLRQLGDLAEFAAGIFHDLHEEVMTTAARGHGLMIRVQQLEADFPSIEKAILSLTNHSHFTYNAGVKWHASLRLDQNLITQGDYPRVIMDSYEECRGPPRLFLLDKFDIAGAGACLKRYSDPSIFKSEFPLSGMKREEVKREKKVHKVKKKGTRWWNEEPPEIFKASDFNAKLNKLASDENNKTPSHGVKLKRRHLNGSSYNSETGKSYMECILDTHLPKLFPELNEINTEDLTDRFLYEKNLVQSPNRQDVFKLPMIELGKNVINGGYVKTKHMPIAEYKAGEISSTFNQAQKDVLADGISMIEVSVNGYGSNEFELEKIPIIVQLEDRKDALVDRGSVAASDADDYRLEDATSELDNYMDALTAMESDTNIKVKHEPGFCKDIRQVDSNLTDEQQELYAQCLDTYSVKTSSVASHDWSGSLENQESCHSDLETTSSSDLQTSLGNEVGSLDMPENCEVLSPSEQAVLGLTNSNSCLRSAEKLKSSSNGEVASDLYLYQIHDMSSEKLSSNGDILGSESSEILLSNVSGNDVPEAPSDIPELRESPSISFITGSASTCGHSSLVASLHEVQPDRLHPAEVFLGSLEIDGESPSNPDEIGKQVGDDIPHGAGVSIVSSETNEGVQFIQLAEKFPCGSSSALLQSSDSLDWSRGMKDDDGISKEVFPIDYAEDCSAAEMMRVKTLDCISGDLPVIKTCDLPSGTNDDSILERAPMEYAEEGPGVDNSSSGKVDSLNFMNVEPQILTKEYQDASSGGTLPQTYSTNVQTVGYSLVIENGVLPNENSESSSSAIDCQETDGFQWDFEKMTTGSILLKSINFYDVGLLESHLEDLGELPNESSGREALSSNSQESTASESEVKDENVREGNHLSSFNLMESSSLHVDLSLLPMEPNFTVEALPVEACSQSDDVGASCILVEKKLVDCVPRHISPKASSNRNQVQDECFSSKRVPDLYGHQSNESSNQGVLIGSQNELNPLVVGSTGPDLVPSPPDSPAPSGFPGCANHPVGIHIHSGNENSEAFIALTESDQESELKSPHRSHCLESEKGAGLPTSFHFEPAITSEQEAATTSEQAPVVHAVLNQNTASESEEGSSPQCSDLQFETARSLKQMASSHDFKEGIPPPCDHEVDGWKLTACSPNSSTLAALAPILPALELPNIETVKPVSFKQQPNQPTFVFPLTGPNPLQPSLEEMPPLPPLPPLEWRLGKLQYGSLFLGQETMRRQSSFPQLPTRENQNVQQGFSTTGVSQDSLNSSELLPTTEDGVLQPLFQSLFGGTPQHSKLLTPLPAEEGDKPQHGFFTFGKEMAVPPRSLSAPLPNLQEERKDDKPQDSSQPATVDDDSQRMLQTSVSEMPQPPNSFARPPTSEVGKPQYCFSILEEKMVPSQSSSTPSSSVEFEKDSKLRHASLTVEGKKLQPLRSHLTPPVAEDEKAQHGSFASDGERAEPPNPFSSSPILEDKKPNGDVQPKPTRLRDPLIEGVASHKRVLLRRASERIRPEVKPKADEKDSLLEQIRSKSFNLRPAAMKKPALHGPKTNLNVAAILEKANAIRQAFAGSDEEDEDGWSDS</sequence>
<accession>A0ACC2MYJ3</accession>
<proteinExistence type="predicted"/>
<dbReference type="Proteomes" id="UP001234297">
    <property type="component" value="Chromosome 1"/>
</dbReference>
<keyword evidence="2" id="KW-1185">Reference proteome</keyword>
<reference evidence="1 2" key="1">
    <citation type="journal article" date="2022" name="Hortic Res">
        <title>A haplotype resolved chromosomal level avocado genome allows analysis of novel avocado genes.</title>
        <authorList>
            <person name="Nath O."/>
            <person name="Fletcher S.J."/>
            <person name="Hayward A."/>
            <person name="Shaw L.M."/>
            <person name="Masouleh A.K."/>
            <person name="Furtado A."/>
            <person name="Henry R.J."/>
            <person name="Mitter N."/>
        </authorList>
    </citation>
    <scope>NUCLEOTIDE SEQUENCE [LARGE SCALE GENOMIC DNA]</scope>
    <source>
        <strain evidence="2">cv. Hass</strain>
    </source>
</reference>
<dbReference type="EMBL" id="CM056809">
    <property type="protein sequence ID" value="KAJ8650842.1"/>
    <property type="molecule type" value="Genomic_DNA"/>
</dbReference>
<name>A0ACC2MYJ3_PERAE</name>
<protein>
    <submittedName>
        <fullName evidence="1">Uncharacterized protein</fullName>
    </submittedName>
</protein>
<evidence type="ECO:0000313" key="2">
    <source>
        <dbReference type="Proteomes" id="UP001234297"/>
    </source>
</evidence>
<organism evidence="1 2">
    <name type="scientific">Persea americana</name>
    <name type="common">Avocado</name>
    <dbReference type="NCBI Taxonomy" id="3435"/>
    <lineage>
        <taxon>Eukaryota</taxon>
        <taxon>Viridiplantae</taxon>
        <taxon>Streptophyta</taxon>
        <taxon>Embryophyta</taxon>
        <taxon>Tracheophyta</taxon>
        <taxon>Spermatophyta</taxon>
        <taxon>Magnoliopsida</taxon>
        <taxon>Magnoliidae</taxon>
        <taxon>Laurales</taxon>
        <taxon>Lauraceae</taxon>
        <taxon>Persea</taxon>
    </lineage>
</organism>
<evidence type="ECO:0000313" key="1">
    <source>
        <dbReference type="EMBL" id="KAJ8650842.1"/>
    </source>
</evidence>